<dbReference type="InterPro" id="IPR036179">
    <property type="entry name" value="Ig-like_dom_sf"/>
</dbReference>
<dbReference type="GO" id="GO:0009897">
    <property type="term" value="C:external side of plasma membrane"/>
    <property type="evidence" value="ECO:0007669"/>
    <property type="project" value="TreeGrafter"/>
</dbReference>
<evidence type="ECO:0000256" key="3">
    <source>
        <dbReference type="ARBA" id="ARBA00022729"/>
    </source>
</evidence>
<feature type="signal peptide" evidence="10">
    <location>
        <begin position="1"/>
        <end position="19"/>
    </location>
</feature>
<comment type="caution">
    <text evidence="11">The sequence shown here is derived from an EMBL/GenBank/DDBJ whole genome shotgun (WGS) entry which is preliminary data.</text>
</comment>
<dbReference type="EMBL" id="JAINUF010000008">
    <property type="protein sequence ID" value="KAJ8352753.1"/>
    <property type="molecule type" value="Genomic_DNA"/>
</dbReference>
<keyword evidence="5 9" id="KW-0472">Membrane</keyword>
<protein>
    <submittedName>
        <fullName evidence="11">Uncharacterized protein</fullName>
    </submittedName>
</protein>
<evidence type="ECO:0000256" key="7">
    <source>
        <dbReference type="ARBA" id="ARBA00023180"/>
    </source>
</evidence>
<keyword evidence="7" id="KW-0325">Glycoprotein</keyword>
<evidence type="ECO:0000256" key="4">
    <source>
        <dbReference type="ARBA" id="ARBA00022989"/>
    </source>
</evidence>
<dbReference type="Proteomes" id="UP001152622">
    <property type="component" value="Chromosome 8"/>
</dbReference>
<feature type="transmembrane region" description="Helical" evidence="9">
    <location>
        <begin position="206"/>
        <end position="226"/>
    </location>
</feature>
<keyword evidence="8" id="KW-0393">Immunoglobulin domain</keyword>
<accession>A0A9Q1F7X3</accession>
<evidence type="ECO:0000256" key="10">
    <source>
        <dbReference type="SAM" id="SignalP"/>
    </source>
</evidence>
<comment type="subcellular location">
    <subcellularLocation>
        <location evidence="1">Membrane</location>
        <topology evidence="1">Single-pass type I membrane protein</topology>
    </subcellularLocation>
</comment>
<evidence type="ECO:0000256" key="9">
    <source>
        <dbReference type="SAM" id="Phobius"/>
    </source>
</evidence>
<gene>
    <name evidence="11" type="ORF">SKAU_G00242290</name>
</gene>
<feature type="chain" id="PRO_5040402088" evidence="10">
    <location>
        <begin position="20"/>
        <end position="247"/>
    </location>
</feature>
<keyword evidence="2 9" id="KW-0812">Transmembrane</keyword>
<reference evidence="11" key="1">
    <citation type="journal article" date="2023" name="Science">
        <title>Genome structures resolve the early diversification of teleost fishes.</title>
        <authorList>
            <person name="Parey E."/>
            <person name="Louis A."/>
            <person name="Montfort J."/>
            <person name="Bouchez O."/>
            <person name="Roques C."/>
            <person name="Iampietro C."/>
            <person name="Lluch J."/>
            <person name="Castinel A."/>
            <person name="Donnadieu C."/>
            <person name="Desvignes T."/>
            <person name="Floi Bucao C."/>
            <person name="Jouanno E."/>
            <person name="Wen M."/>
            <person name="Mejri S."/>
            <person name="Dirks R."/>
            <person name="Jansen H."/>
            <person name="Henkel C."/>
            <person name="Chen W.J."/>
            <person name="Zahm M."/>
            <person name="Cabau C."/>
            <person name="Klopp C."/>
            <person name="Thompson A.W."/>
            <person name="Robinson-Rechavi M."/>
            <person name="Braasch I."/>
            <person name="Lecointre G."/>
            <person name="Bobe J."/>
            <person name="Postlethwait J.H."/>
            <person name="Berthelot C."/>
            <person name="Roest Crollius H."/>
            <person name="Guiguen Y."/>
        </authorList>
    </citation>
    <scope>NUCLEOTIDE SEQUENCE</scope>
    <source>
        <strain evidence="11">WJC10195</strain>
    </source>
</reference>
<organism evidence="11 12">
    <name type="scientific">Synaphobranchus kaupii</name>
    <name type="common">Kaup's arrowtooth eel</name>
    <dbReference type="NCBI Taxonomy" id="118154"/>
    <lineage>
        <taxon>Eukaryota</taxon>
        <taxon>Metazoa</taxon>
        <taxon>Chordata</taxon>
        <taxon>Craniata</taxon>
        <taxon>Vertebrata</taxon>
        <taxon>Euteleostomi</taxon>
        <taxon>Actinopterygii</taxon>
        <taxon>Neopterygii</taxon>
        <taxon>Teleostei</taxon>
        <taxon>Anguilliformes</taxon>
        <taxon>Synaphobranchidae</taxon>
        <taxon>Synaphobranchus</taxon>
    </lineage>
</organism>
<keyword evidence="4 9" id="KW-1133">Transmembrane helix</keyword>
<keyword evidence="6" id="KW-1015">Disulfide bond</keyword>
<proteinExistence type="predicted"/>
<evidence type="ECO:0000256" key="2">
    <source>
        <dbReference type="ARBA" id="ARBA00022692"/>
    </source>
</evidence>
<evidence type="ECO:0000256" key="1">
    <source>
        <dbReference type="ARBA" id="ARBA00004479"/>
    </source>
</evidence>
<dbReference type="AlphaFoldDB" id="A0A9Q1F7X3"/>
<dbReference type="GO" id="GO:0050852">
    <property type="term" value="P:T cell receptor signaling pathway"/>
    <property type="evidence" value="ECO:0007669"/>
    <property type="project" value="TreeGrafter"/>
</dbReference>
<keyword evidence="3 10" id="KW-0732">Signal</keyword>
<evidence type="ECO:0000256" key="6">
    <source>
        <dbReference type="ARBA" id="ARBA00023157"/>
    </source>
</evidence>
<dbReference type="OrthoDB" id="8654606at2759"/>
<dbReference type="Gene3D" id="2.60.40.10">
    <property type="entry name" value="Immunoglobulins"/>
    <property type="match status" value="1"/>
</dbReference>
<feature type="transmembrane region" description="Helical" evidence="9">
    <location>
        <begin position="151"/>
        <end position="175"/>
    </location>
</feature>
<dbReference type="PANTHER" id="PTHR11494:SF9">
    <property type="entry name" value="SI:DKEY-1H24.6"/>
    <property type="match status" value="1"/>
</dbReference>
<dbReference type="InterPro" id="IPR040216">
    <property type="entry name" value="CTLA4/CD28"/>
</dbReference>
<dbReference type="GO" id="GO:0042129">
    <property type="term" value="P:regulation of T cell proliferation"/>
    <property type="evidence" value="ECO:0007669"/>
    <property type="project" value="InterPro"/>
</dbReference>
<dbReference type="InterPro" id="IPR013783">
    <property type="entry name" value="Ig-like_fold"/>
</dbReference>
<sequence length="247" mass="27579">MNVVWIALAFLSLDLLAAASTGICSSCLDMPTHRITTNDSIALSCPNVTDGTEATFRLLRYNDEIATVKRNQTATVIEPEGTEFQDQETNRTARFILSRLDVKSTGIYTCNVEKMYPPPYSKSAGTHNLVIVVQAMSQFMSVCLEEKDPVMWMWLTLAMLTTYCVIITAMAARFWHNLQNKQNIQHDYMNMKPRALRKKQGVQHPVRMGSPIVFISCSVFLLQVGVGNGVWSVDSQDASEAAVEDCL</sequence>
<keyword evidence="12" id="KW-1185">Reference proteome</keyword>
<evidence type="ECO:0000256" key="8">
    <source>
        <dbReference type="ARBA" id="ARBA00023319"/>
    </source>
</evidence>
<name>A0A9Q1F7X3_SYNKA</name>
<evidence type="ECO:0000256" key="5">
    <source>
        <dbReference type="ARBA" id="ARBA00023136"/>
    </source>
</evidence>
<dbReference type="PANTHER" id="PTHR11494">
    <property type="entry name" value="CYTOTOXIC T-LYMPHOCYTE PROTEIN"/>
    <property type="match status" value="1"/>
</dbReference>
<evidence type="ECO:0000313" key="11">
    <source>
        <dbReference type="EMBL" id="KAJ8352753.1"/>
    </source>
</evidence>
<dbReference type="SUPFAM" id="SSF48726">
    <property type="entry name" value="Immunoglobulin"/>
    <property type="match status" value="1"/>
</dbReference>
<evidence type="ECO:0000313" key="12">
    <source>
        <dbReference type="Proteomes" id="UP001152622"/>
    </source>
</evidence>